<dbReference type="PROSITE" id="PS50850">
    <property type="entry name" value="MFS"/>
    <property type="match status" value="1"/>
</dbReference>
<evidence type="ECO:0000256" key="7">
    <source>
        <dbReference type="SAM" id="Phobius"/>
    </source>
</evidence>
<keyword evidence="5 7" id="KW-1133">Transmembrane helix</keyword>
<evidence type="ECO:0000256" key="5">
    <source>
        <dbReference type="ARBA" id="ARBA00022989"/>
    </source>
</evidence>
<sequence>MKKIQKTKTIQSSFEHGIKKNFLQISLLIISAIFVGATIGIERTLLVPLGLEFGLQSLTIITSFIVAFGIAKAFTNLIAGKLADLIGRFRVLIIGWLFGIPVPFMLLFASDWTIVIIANILLGINQGICWTLTLFMKIDLCGPNKRGFGAGVNETFGYLAVAFAGFISIELANLYGLKPYPFIFGIIAVLAGTIITALFVRDTTQHLMKENKDLDGGDTRPWLTVFKQMSYQNSRLVSCVQAGLVRNLVDGMAWGLLMIFFTSNLGNRTAGTFQWIMIASFGGSQVFFGSLSDKTQRKIFISSGMVIISFSLLIISWTASYISWLLSVVLLGIGGALMYPVVIAALCDQIPPIWRATGLGIYRFWRDLGYAIGALLSGIIADSLGIIPTILIVAIISATSGIVVMIFLPSKLIIQKN</sequence>
<gene>
    <name evidence="9" type="ORF">LCGC14_0831220</name>
</gene>
<feature type="transmembrane region" description="Helical" evidence="7">
    <location>
        <begin position="156"/>
        <end position="176"/>
    </location>
</feature>
<dbReference type="EMBL" id="LAZR01002386">
    <property type="protein sequence ID" value="KKN30718.1"/>
    <property type="molecule type" value="Genomic_DNA"/>
</dbReference>
<dbReference type="PANTHER" id="PTHR23517">
    <property type="entry name" value="RESISTANCE PROTEIN MDTM, PUTATIVE-RELATED-RELATED"/>
    <property type="match status" value="1"/>
</dbReference>
<feature type="transmembrane region" description="Helical" evidence="7">
    <location>
        <begin position="21"/>
        <end position="41"/>
    </location>
</feature>
<name>A0A0F9SN15_9ZZZZ</name>
<feature type="transmembrane region" description="Helical" evidence="7">
    <location>
        <begin position="53"/>
        <end position="79"/>
    </location>
</feature>
<evidence type="ECO:0000256" key="4">
    <source>
        <dbReference type="ARBA" id="ARBA00022692"/>
    </source>
</evidence>
<organism evidence="9">
    <name type="scientific">marine sediment metagenome</name>
    <dbReference type="NCBI Taxonomy" id="412755"/>
    <lineage>
        <taxon>unclassified sequences</taxon>
        <taxon>metagenomes</taxon>
        <taxon>ecological metagenomes</taxon>
    </lineage>
</organism>
<comment type="caution">
    <text evidence="9">The sequence shown here is derived from an EMBL/GenBank/DDBJ whole genome shotgun (WGS) entry which is preliminary data.</text>
</comment>
<evidence type="ECO:0000256" key="6">
    <source>
        <dbReference type="ARBA" id="ARBA00023136"/>
    </source>
</evidence>
<keyword evidence="3" id="KW-1003">Cell membrane</keyword>
<dbReference type="SUPFAM" id="SSF103473">
    <property type="entry name" value="MFS general substrate transporter"/>
    <property type="match status" value="1"/>
</dbReference>
<dbReference type="GO" id="GO:0022857">
    <property type="term" value="F:transmembrane transporter activity"/>
    <property type="evidence" value="ECO:0007669"/>
    <property type="project" value="InterPro"/>
</dbReference>
<evidence type="ECO:0000313" key="9">
    <source>
        <dbReference type="EMBL" id="KKN30718.1"/>
    </source>
</evidence>
<comment type="subcellular location">
    <subcellularLocation>
        <location evidence="1">Cell membrane</location>
        <topology evidence="1">Multi-pass membrane protein</topology>
    </subcellularLocation>
</comment>
<feature type="transmembrane region" description="Helical" evidence="7">
    <location>
        <begin position="299"/>
        <end position="318"/>
    </location>
</feature>
<feature type="transmembrane region" description="Helical" evidence="7">
    <location>
        <begin position="236"/>
        <end position="261"/>
    </location>
</feature>
<dbReference type="AlphaFoldDB" id="A0A0F9SN15"/>
<dbReference type="InterPro" id="IPR011701">
    <property type="entry name" value="MFS"/>
</dbReference>
<feature type="transmembrane region" description="Helical" evidence="7">
    <location>
        <begin position="368"/>
        <end position="387"/>
    </location>
</feature>
<feature type="transmembrane region" description="Helical" evidence="7">
    <location>
        <begin position="182"/>
        <end position="200"/>
    </location>
</feature>
<keyword evidence="4 7" id="KW-0812">Transmembrane</keyword>
<dbReference type="PANTHER" id="PTHR23517:SF3">
    <property type="entry name" value="INTEGRAL MEMBRANE TRANSPORT PROTEIN"/>
    <property type="match status" value="1"/>
</dbReference>
<feature type="transmembrane region" description="Helical" evidence="7">
    <location>
        <begin position="324"/>
        <end position="347"/>
    </location>
</feature>
<feature type="domain" description="Major facilitator superfamily (MFS) profile" evidence="8">
    <location>
        <begin position="24"/>
        <end position="412"/>
    </location>
</feature>
<feature type="transmembrane region" description="Helical" evidence="7">
    <location>
        <begin position="393"/>
        <end position="414"/>
    </location>
</feature>
<evidence type="ECO:0000256" key="3">
    <source>
        <dbReference type="ARBA" id="ARBA00022475"/>
    </source>
</evidence>
<feature type="transmembrane region" description="Helical" evidence="7">
    <location>
        <begin position="273"/>
        <end position="292"/>
    </location>
</feature>
<reference evidence="9" key="1">
    <citation type="journal article" date="2015" name="Nature">
        <title>Complex archaea that bridge the gap between prokaryotes and eukaryotes.</title>
        <authorList>
            <person name="Spang A."/>
            <person name="Saw J.H."/>
            <person name="Jorgensen S.L."/>
            <person name="Zaremba-Niedzwiedzka K."/>
            <person name="Martijn J."/>
            <person name="Lind A.E."/>
            <person name="van Eijk R."/>
            <person name="Schleper C."/>
            <person name="Guy L."/>
            <person name="Ettema T.J."/>
        </authorList>
    </citation>
    <scope>NUCLEOTIDE SEQUENCE</scope>
</reference>
<proteinExistence type="predicted"/>
<dbReference type="InterPro" id="IPR050171">
    <property type="entry name" value="MFS_Transporters"/>
</dbReference>
<accession>A0A0F9SN15</accession>
<evidence type="ECO:0000256" key="1">
    <source>
        <dbReference type="ARBA" id="ARBA00004651"/>
    </source>
</evidence>
<dbReference type="Gene3D" id="1.20.1250.20">
    <property type="entry name" value="MFS general substrate transporter like domains"/>
    <property type="match status" value="2"/>
</dbReference>
<evidence type="ECO:0000259" key="8">
    <source>
        <dbReference type="PROSITE" id="PS50850"/>
    </source>
</evidence>
<evidence type="ECO:0000256" key="2">
    <source>
        <dbReference type="ARBA" id="ARBA00022448"/>
    </source>
</evidence>
<feature type="transmembrane region" description="Helical" evidence="7">
    <location>
        <begin position="114"/>
        <end position="135"/>
    </location>
</feature>
<feature type="transmembrane region" description="Helical" evidence="7">
    <location>
        <begin position="91"/>
        <end position="108"/>
    </location>
</feature>
<keyword evidence="6 7" id="KW-0472">Membrane</keyword>
<dbReference type="Pfam" id="PF07690">
    <property type="entry name" value="MFS_1"/>
    <property type="match status" value="1"/>
</dbReference>
<protein>
    <recommendedName>
        <fullName evidence="8">Major facilitator superfamily (MFS) profile domain-containing protein</fullName>
    </recommendedName>
</protein>
<dbReference type="InterPro" id="IPR020846">
    <property type="entry name" value="MFS_dom"/>
</dbReference>
<dbReference type="InterPro" id="IPR036259">
    <property type="entry name" value="MFS_trans_sf"/>
</dbReference>
<keyword evidence="2" id="KW-0813">Transport</keyword>
<dbReference type="GO" id="GO:0005886">
    <property type="term" value="C:plasma membrane"/>
    <property type="evidence" value="ECO:0007669"/>
    <property type="project" value="UniProtKB-SubCell"/>
</dbReference>